<accession>A0AAN9N1I4</accession>
<sequence length="106" mass="11614">MRTASSMMESGMEDTTDRSSHAITSYNVQSSASDTRSLLKKKATEMQPCNLMNTEWAHGVTVHTSKETNPGHWCYCDPSRAISIATVTKHVVITIGSVPCVPKDKL</sequence>
<keyword evidence="3" id="KW-1185">Reference proteome</keyword>
<feature type="compositionally biased region" description="Polar residues" evidence="1">
    <location>
        <begin position="21"/>
        <end position="36"/>
    </location>
</feature>
<organism evidence="2 3">
    <name type="scientific">Canavalia gladiata</name>
    <name type="common">Sword bean</name>
    <name type="synonym">Dolichos gladiatus</name>
    <dbReference type="NCBI Taxonomy" id="3824"/>
    <lineage>
        <taxon>Eukaryota</taxon>
        <taxon>Viridiplantae</taxon>
        <taxon>Streptophyta</taxon>
        <taxon>Embryophyta</taxon>
        <taxon>Tracheophyta</taxon>
        <taxon>Spermatophyta</taxon>
        <taxon>Magnoliopsida</taxon>
        <taxon>eudicotyledons</taxon>
        <taxon>Gunneridae</taxon>
        <taxon>Pentapetalae</taxon>
        <taxon>rosids</taxon>
        <taxon>fabids</taxon>
        <taxon>Fabales</taxon>
        <taxon>Fabaceae</taxon>
        <taxon>Papilionoideae</taxon>
        <taxon>50 kb inversion clade</taxon>
        <taxon>NPAAA clade</taxon>
        <taxon>indigoferoid/millettioid clade</taxon>
        <taxon>Phaseoleae</taxon>
        <taxon>Canavalia</taxon>
    </lineage>
</organism>
<evidence type="ECO:0000313" key="3">
    <source>
        <dbReference type="Proteomes" id="UP001367508"/>
    </source>
</evidence>
<comment type="caution">
    <text evidence="2">The sequence shown here is derived from an EMBL/GenBank/DDBJ whole genome shotgun (WGS) entry which is preliminary data.</text>
</comment>
<feature type="region of interest" description="Disordered" evidence="1">
    <location>
        <begin position="1"/>
        <end position="40"/>
    </location>
</feature>
<proteinExistence type="predicted"/>
<dbReference type="Proteomes" id="UP001367508">
    <property type="component" value="Unassembled WGS sequence"/>
</dbReference>
<name>A0AAN9N1I4_CANGL</name>
<dbReference type="EMBL" id="JAYMYQ010000001">
    <property type="protein sequence ID" value="KAK7362257.1"/>
    <property type="molecule type" value="Genomic_DNA"/>
</dbReference>
<evidence type="ECO:0000256" key="1">
    <source>
        <dbReference type="SAM" id="MobiDB-lite"/>
    </source>
</evidence>
<protein>
    <submittedName>
        <fullName evidence="2">Uncharacterized protein</fullName>
    </submittedName>
</protein>
<gene>
    <name evidence="2" type="ORF">VNO77_04367</name>
</gene>
<dbReference type="AlphaFoldDB" id="A0AAN9N1I4"/>
<evidence type="ECO:0000313" key="2">
    <source>
        <dbReference type="EMBL" id="KAK7362257.1"/>
    </source>
</evidence>
<reference evidence="2 3" key="1">
    <citation type="submission" date="2024-01" db="EMBL/GenBank/DDBJ databases">
        <title>The genomes of 5 underutilized Papilionoideae crops provide insights into root nodulation and disease resistanc.</title>
        <authorList>
            <person name="Jiang F."/>
        </authorList>
    </citation>
    <scope>NUCLEOTIDE SEQUENCE [LARGE SCALE GENOMIC DNA]</scope>
    <source>
        <strain evidence="2">LVBAO_FW01</strain>
        <tissue evidence="2">Leaves</tissue>
    </source>
</reference>